<sequence length="245" mass="28019">DGVTPFTRLGGGVIQRGVGAPNSFIRAGNNILFLDTENRLVVLNNKTPVVVSKPFNKYIAGFESIKDAVADDITIGGRTFYVLSFKKEDKTLVYDYENKGWTEWGEWDASLGDHRRFKGNSYTYASAWRKHLVGDKSNGKIYELDSEIYQDDGEPIRFFRRSQHINHGTDQRKRSREILIKVKTVVSDGVPDLIVRWRDNGGTTWSNDHIINLNKVGAGEFIARMHQLGMYRTRQYEISFTENHP</sequence>
<name>X0YQ10_9ZZZZ</name>
<dbReference type="EMBL" id="BARS01047325">
    <property type="protein sequence ID" value="GAG38816.1"/>
    <property type="molecule type" value="Genomic_DNA"/>
</dbReference>
<feature type="non-terminal residue" evidence="1">
    <location>
        <position position="1"/>
    </location>
</feature>
<gene>
    <name evidence="1" type="ORF">S01H1_71100</name>
</gene>
<reference evidence="1" key="1">
    <citation type="journal article" date="2014" name="Front. Microbiol.">
        <title>High frequency of phylogenetically diverse reductive dehalogenase-homologous genes in deep subseafloor sedimentary metagenomes.</title>
        <authorList>
            <person name="Kawai M."/>
            <person name="Futagami T."/>
            <person name="Toyoda A."/>
            <person name="Takaki Y."/>
            <person name="Nishi S."/>
            <person name="Hori S."/>
            <person name="Arai W."/>
            <person name="Tsubouchi T."/>
            <person name="Morono Y."/>
            <person name="Uchiyama I."/>
            <person name="Ito T."/>
            <person name="Fujiyama A."/>
            <person name="Inagaki F."/>
            <person name="Takami H."/>
        </authorList>
    </citation>
    <scope>NUCLEOTIDE SEQUENCE</scope>
    <source>
        <strain evidence="1">Expedition CK06-06</strain>
    </source>
</reference>
<protein>
    <submittedName>
        <fullName evidence="1">Uncharacterized protein</fullName>
    </submittedName>
</protein>
<organism evidence="1">
    <name type="scientific">marine sediment metagenome</name>
    <dbReference type="NCBI Taxonomy" id="412755"/>
    <lineage>
        <taxon>unclassified sequences</taxon>
        <taxon>metagenomes</taxon>
        <taxon>ecological metagenomes</taxon>
    </lineage>
</organism>
<proteinExistence type="predicted"/>
<accession>X0YQ10</accession>
<comment type="caution">
    <text evidence="1">The sequence shown here is derived from an EMBL/GenBank/DDBJ whole genome shotgun (WGS) entry which is preliminary data.</text>
</comment>
<evidence type="ECO:0000313" key="1">
    <source>
        <dbReference type="EMBL" id="GAG38816.1"/>
    </source>
</evidence>
<feature type="non-terminal residue" evidence="1">
    <location>
        <position position="245"/>
    </location>
</feature>
<dbReference type="AlphaFoldDB" id="X0YQ10"/>